<feature type="signal peptide" evidence="1">
    <location>
        <begin position="1"/>
        <end position="20"/>
    </location>
</feature>
<dbReference type="AlphaFoldDB" id="A0A370TZF9"/>
<comment type="caution">
    <text evidence="2">The sequence shown here is derived from an EMBL/GenBank/DDBJ whole genome shotgun (WGS) entry which is preliminary data.</text>
</comment>
<sequence>MHTSVVWCGVVAITIALVRAGEIAPINTSLEMEVEREFAAIYPRASLTNFQIFTGSLGNAAAEPITASGEEGRPFSVNGETFNQLQDAAKRSCSSQKTACAAIANGPGGGGGGGGKNTPPGAVTVNACDQQNTACVAATKGMADMALKSQEGGNLIFCDS</sequence>
<feature type="chain" id="PRO_5017019451" evidence="1">
    <location>
        <begin position="21"/>
        <end position="160"/>
    </location>
</feature>
<reference evidence="2 3" key="1">
    <citation type="journal article" date="2018" name="IMA Fungus">
        <title>IMA Genome-F 9: Draft genome sequence of Annulohypoxylon stygium, Aspergillus mulundensis, Berkeleyomyces basicola (syn. Thielaviopsis basicola), Ceratocystis smalleyi, two Cercospora beticola strains, Coleophoma cylindrospora, Fusarium fracticaudum, Phialophora cf. hyalina, and Morchella septimelata.</title>
        <authorList>
            <person name="Wingfield B.D."/>
            <person name="Bills G.F."/>
            <person name="Dong Y."/>
            <person name="Huang W."/>
            <person name="Nel W.J."/>
            <person name="Swalarsk-Parry B.S."/>
            <person name="Vaghefi N."/>
            <person name="Wilken P.M."/>
            <person name="An Z."/>
            <person name="de Beer Z.W."/>
            <person name="De Vos L."/>
            <person name="Chen L."/>
            <person name="Duong T.A."/>
            <person name="Gao Y."/>
            <person name="Hammerbacher A."/>
            <person name="Kikkert J.R."/>
            <person name="Li Y."/>
            <person name="Li H."/>
            <person name="Li K."/>
            <person name="Li Q."/>
            <person name="Liu X."/>
            <person name="Ma X."/>
            <person name="Naidoo K."/>
            <person name="Pethybridge S.J."/>
            <person name="Sun J."/>
            <person name="Steenkamp E.T."/>
            <person name="van der Nest M.A."/>
            <person name="van Wyk S."/>
            <person name="Wingfield M.J."/>
            <person name="Xiong C."/>
            <person name="Yue Q."/>
            <person name="Zhang X."/>
        </authorList>
    </citation>
    <scope>NUCLEOTIDE SEQUENCE [LARGE SCALE GENOMIC DNA]</scope>
    <source>
        <strain evidence="2 3">BP 5553</strain>
    </source>
</reference>
<organism evidence="2 3">
    <name type="scientific">Venustampulla echinocandica</name>
    <dbReference type="NCBI Taxonomy" id="2656787"/>
    <lineage>
        <taxon>Eukaryota</taxon>
        <taxon>Fungi</taxon>
        <taxon>Dikarya</taxon>
        <taxon>Ascomycota</taxon>
        <taxon>Pezizomycotina</taxon>
        <taxon>Leotiomycetes</taxon>
        <taxon>Helotiales</taxon>
        <taxon>Pleuroascaceae</taxon>
        <taxon>Venustampulla</taxon>
    </lineage>
</organism>
<evidence type="ECO:0000313" key="2">
    <source>
        <dbReference type="EMBL" id="RDL40878.1"/>
    </source>
</evidence>
<dbReference type="GeneID" id="43593706"/>
<dbReference type="OrthoDB" id="2507450at2759"/>
<evidence type="ECO:0000313" key="3">
    <source>
        <dbReference type="Proteomes" id="UP000254866"/>
    </source>
</evidence>
<evidence type="ECO:0000256" key="1">
    <source>
        <dbReference type="SAM" id="SignalP"/>
    </source>
</evidence>
<dbReference type="STRING" id="2656787.A0A370TZF9"/>
<keyword evidence="1" id="KW-0732">Signal</keyword>
<accession>A0A370TZF9</accession>
<protein>
    <submittedName>
        <fullName evidence="2">Uncharacterized protein</fullName>
    </submittedName>
</protein>
<proteinExistence type="predicted"/>
<gene>
    <name evidence="2" type="ORF">BP5553_00857</name>
</gene>
<dbReference type="EMBL" id="NPIC01000001">
    <property type="protein sequence ID" value="RDL40878.1"/>
    <property type="molecule type" value="Genomic_DNA"/>
</dbReference>
<dbReference type="RefSeq" id="XP_031873534.1">
    <property type="nucleotide sequence ID" value="XM_032009480.1"/>
</dbReference>
<keyword evidence="3" id="KW-1185">Reference proteome</keyword>
<dbReference type="Proteomes" id="UP000254866">
    <property type="component" value="Unassembled WGS sequence"/>
</dbReference>
<name>A0A370TZF9_9HELO</name>